<dbReference type="InParanoid" id="J5JQE3"/>
<dbReference type="EMBL" id="JH725157">
    <property type="protein sequence ID" value="EJP67243.1"/>
    <property type="molecule type" value="Genomic_DNA"/>
</dbReference>
<organism evidence="2 3">
    <name type="scientific">Beauveria bassiana (strain ARSEF 2860)</name>
    <name type="common">White muscardine disease fungus</name>
    <name type="synonym">Tritirachium shiotae</name>
    <dbReference type="NCBI Taxonomy" id="655819"/>
    <lineage>
        <taxon>Eukaryota</taxon>
        <taxon>Fungi</taxon>
        <taxon>Dikarya</taxon>
        <taxon>Ascomycota</taxon>
        <taxon>Pezizomycotina</taxon>
        <taxon>Sordariomycetes</taxon>
        <taxon>Hypocreomycetidae</taxon>
        <taxon>Hypocreales</taxon>
        <taxon>Cordycipitaceae</taxon>
        <taxon>Beauveria</taxon>
    </lineage>
</organism>
<protein>
    <submittedName>
        <fullName evidence="2">Uncharacterized protein</fullName>
    </submittedName>
</protein>
<gene>
    <name evidence="2" type="ORF">BBA_03817</name>
</gene>
<dbReference type="AlphaFoldDB" id="J5JQE3"/>
<keyword evidence="3" id="KW-1185">Reference proteome</keyword>
<evidence type="ECO:0000256" key="1">
    <source>
        <dbReference type="SAM" id="MobiDB-lite"/>
    </source>
</evidence>
<dbReference type="HOGENOM" id="CLU_2276966_0_0_1"/>
<reference evidence="2 3" key="1">
    <citation type="journal article" date="2012" name="Sci. Rep.">
        <title>Genomic perspectives on the evolution of fungal entomopathogenicity in Beauveria bassiana.</title>
        <authorList>
            <person name="Xiao G."/>
            <person name="Ying S.H."/>
            <person name="Zheng P."/>
            <person name="Wang Z.L."/>
            <person name="Zhang S."/>
            <person name="Xie X.Q."/>
            <person name="Shang Y."/>
            <person name="St Leger R.J."/>
            <person name="Zhao G.P."/>
            <person name="Wang C."/>
            <person name="Feng M.G."/>
        </authorList>
    </citation>
    <scope>NUCLEOTIDE SEQUENCE [LARGE SCALE GENOMIC DNA]</scope>
    <source>
        <strain evidence="2 3">ARSEF 2860</strain>
    </source>
</reference>
<feature type="compositionally biased region" description="Polar residues" evidence="1">
    <location>
        <begin position="61"/>
        <end position="73"/>
    </location>
</feature>
<feature type="region of interest" description="Disordered" evidence="1">
    <location>
        <begin position="58"/>
        <end position="102"/>
    </location>
</feature>
<sequence length="102" mass="11532">MSFLGGWDAALGGEFMKRRPRRPTTTLARRDILFCSFPNHHQGTCYAGTQIRRFQKRRPESNTFQGTTGQNASGLPPKELPKGDALTQPKVNMRAAKVKWTR</sequence>
<name>J5JQE3_BEAB2</name>
<dbReference type="GeneID" id="19886829"/>
<dbReference type="RefSeq" id="XP_008597136.1">
    <property type="nucleotide sequence ID" value="XM_008598914.1"/>
</dbReference>
<proteinExistence type="predicted"/>
<accession>J5JQE3</accession>
<evidence type="ECO:0000313" key="2">
    <source>
        <dbReference type="EMBL" id="EJP67243.1"/>
    </source>
</evidence>
<dbReference type="Proteomes" id="UP000002762">
    <property type="component" value="Unassembled WGS sequence"/>
</dbReference>
<evidence type="ECO:0000313" key="3">
    <source>
        <dbReference type="Proteomes" id="UP000002762"/>
    </source>
</evidence>